<dbReference type="Gene3D" id="3.20.20.80">
    <property type="entry name" value="Glycosidases"/>
    <property type="match status" value="1"/>
</dbReference>
<dbReference type="InterPro" id="IPR011013">
    <property type="entry name" value="Gal_mutarotase_sf_dom"/>
</dbReference>
<dbReference type="SUPFAM" id="SSF51011">
    <property type="entry name" value="Glycosyl hydrolase domain"/>
    <property type="match status" value="1"/>
</dbReference>
<feature type="domain" description="DUF5110" evidence="5">
    <location>
        <begin position="397"/>
        <end position="442"/>
    </location>
</feature>
<comment type="similarity">
    <text evidence="1 2">Belongs to the glycosyl hydrolase 31 family.</text>
</comment>
<feature type="domain" description="Glycosyl hydrolase family 31 C-terminal" evidence="6">
    <location>
        <begin position="282"/>
        <end position="367"/>
    </location>
</feature>
<evidence type="ECO:0000256" key="1">
    <source>
        <dbReference type="ARBA" id="ARBA00007806"/>
    </source>
</evidence>
<dbReference type="SUPFAM" id="SSF74650">
    <property type="entry name" value="Galactose mutarotase-like"/>
    <property type="match status" value="1"/>
</dbReference>
<dbReference type="Gene3D" id="2.60.40.1760">
    <property type="entry name" value="glycosyl hydrolase (family 31)"/>
    <property type="match status" value="1"/>
</dbReference>
<dbReference type="InterPro" id="IPR000322">
    <property type="entry name" value="Glyco_hydro_31_TIM"/>
</dbReference>
<dbReference type="InterPro" id="IPR033403">
    <property type="entry name" value="DUF5110"/>
</dbReference>
<evidence type="ECO:0000259" key="3">
    <source>
        <dbReference type="Pfam" id="PF01055"/>
    </source>
</evidence>
<name>A0A914X737_9BILA</name>
<proteinExistence type="inferred from homology"/>
<dbReference type="PANTHER" id="PTHR22762:SF165">
    <property type="entry name" value="PUTATIVE (AFU_ORTHOLOGUE AFUA_1G06560)-RELATED"/>
    <property type="match status" value="1"/>
</dbReference>
<keyword evidence="7" id="KW-1185">Reference proteome</keyword>
<dbReference type="CDD" id="cd14752">
    <property type="entry name" value="GH31_N"/>
    <property type="match status" value="1"/>
</dbReference>
<dbReference type="Gene3D" id="2.60.40.1180">
    <property type="entry name" value="Golgi alpha-mannosidase II"/>
    <property type="match status" value="2"/>
</dbReference>
<dbReference type="GO" id="GO:0030246">
    <property type="term" value="F:carbohydrate binding"/>
    <property type="evidence" value="ECO:0007669"/>
    <property type="project" value="InterPro"/>
</dbReference>
<dbReference type="Pfam" id="PF17137">
    <property type="entry name" value="DUF5110"/>
    <property type="match status" value="1"/>
</dbReference>
<evidence type="ECO:0000313" key="7">
    <source>
        <dbReference type="Proteomes" id="UP000887566"/>
    </source>
</evidence>
<dbReference type="SUPFAM" id="SSF51445">
    <property type="entry name" value="(Trans)glycosidases"/>
    <property type="match status" value="1"/>
</dbReference>
<dbReference type="WBParaSite" id="PSAMB.scaffold6650size9054.g28897.t1">
    <property type="protein sequence ID" value="PSAMB.scaffold6650size9054.g28897.t1"/>
    <property type="gene ID" value="PSAMB.scaffold6650size9054.g28897"/>
</dbReference>
<protein>
    <submittedName>
        <fullName evidence="8">Uncharacterized protein</fullName>
    </submittedName>
</protein>
<dbReference type="InterPro" id="IPR048395">
    <property type="entry name" value="Glyco_hydro_31_C"/>
</dbReference>
<dbReference type="Pfam" id="PF21365">
    <property type="entry name" value="Glyco_hydro_31_3rd"/>
    <property type="match status" value="1"/>
</dbReference>
<dbReference type="InterPro" id="IPR017853">
    <property type="entry name" value="GH"/>
</dbReference>
<dbReference type="Pfam" id="PF13802">
    <property type="entry name" value="Gal_mutarotas_2"/>
    <property type="match status" value="1"/>
</dbReference>
<dbReference type="AlphaFoldDB" id="A0A914X737"/>
<evidence type="ECO:0000259" key="4">
    <source>
        <dbReference type="Pfam" id="PF13802"/>
    </source>
</evidence>
<sequence length="534" mass="61021">MPNADRLDHLFTEERHRIRPIPIDVHEGANRIFFETAKLKIEIIKGLFQINIHTKDGQLLHQDVPGKCLVSDHLGRKLHYFRKDENDKFYGFGEVAGPLNKAKQRVRLSPKDAYGYDPEHASAMYKHVSWMVRVNPTNGHALGTYYHTQRDCEFDLGAEVSGYFRPFYAYFQCDGGSDLDIFYVWGENVQEIVKNFASLVGKPCCDVGGFVGPRPNEELFVRWVQNGIFTPRFSIHSCNDDNTVTEPWMYPNVTGIIRDSLKLRYRLIPYLYSLLRDATKTGLPIIRPMFLEFSRETAAYENFIDFMFGPFLLAANVVEEGARKRKIDFPAGSWRDFFQLGHCHSGTVTVDAPLDKCLLFLRPGAIIPMSLDENTSNLSLSHVKSMQIFMYPVESCKTLFTLYEDDGISNDFEKGVFRETAISLSRDGDNVCASFSVSGSYVSHLKLVELKLVSPKGALWVRLEKAKDEGAMLPMFLDTNDYDHSPSGWVYDCSGHFVRIKYPFENGDHKVIVSFERFDLLGIPSEDIFENIHL</sequence>
<feature type="domain" description="Glycoside hydrolase family 31 N-terminal" evidence="4">
    <location>
        <begin position="15"/>
        <end position="155"/>
    </location>
</feature>
<dbReference type="Pfam" id="PF01055">
    <property type="entry name" value="Glyco_hydro_31_2nd"/>
    <property type="match status" value="1"/>
</dbReference>
<evidence type="ECO:0000256" key="2">
    <source>
        <dbReference type="RuleBase" id="RU361185"/>
    </source>
</evidence>
<feature type="domain" description="Glycoside hydrolase family 31 TIM barrel" evidence="3">
    <location>
        <begin position="204"/>
        <end position="274"/>
    </location>
</feature>
<keyword evidence="2" id="KW-0378">Hydrolase</keyword>
<reference evidence="8" key="1">
    <citation type="submission" date="2022-11" db="UniProtKB">
        <authorList>
            <consortium name="WormBaseParasite"/>
        </authorList>
    </citation>
    <scope>IDENTIFICATION</scope>
</reference>
<dbReference type="InterPro" id="IPR013780">
    <property type="entry name" value="Glyco_hydro_b"/>
</dbReference>
<dbReference type="InterPro" id="IPR025887">
    <property type="entry name" value="Glyco_hydro_31_N_dom"/>
</dbReference>
<evidence type="ECO:0000259" key="6">
    <source>
        <dbReference type="Pfam" id="PF21365"/>
    </source>
</evidence>
<dbReference type="GO" id="GO:0090599">
    <property type="term" value="F:alpha-glucosidase activity"/>
    <property type="evidence" value="ECO:0007669"/>
    <property type="project" value="UniProtKB-ARBA"/>
</dbReference>
<organism evidence="7 8">
    <name type="scientific">Plectus sambesii</name>
    <dbReference type="NCBI Taxonomy" id="2011161"/>
    <lineage>
        <taxon>Eukaryota</taxon>
        <taxon>Metazoa</taxon>
        <taxon>Ecdysozoa</taxon>
        <taxon>Nematoda</taxon>
        <taxon>Chromadorea</taxon>
        <taxon>Plectida</taxon>
        <taxon>Plectina</taxon>
        <taxon>Plectoidea</taxon>
        <taxon>Plectidae</taxon>
        <taxon>Plectus</taxon>
    </lineage>
</organism>
<dbReference type="PANTHER" id="PTHR22762">
    <property type="entry name" value="ALPHA-GLUCOSIDASE"/>
    <property type="match status" value="1"/>
</dbReference>
<evidence type="ECO:0000259" key="5">
    <source>
        <dbReference type="Pfam" id="PF17137"/>
    </source>
</evidence>
<accession>A0A914X737</accession>
<dbReference type="Proteomes" id="UP000887566">
    <property type="component" value="Unplaced"/>
</dbReference>
<dbReference type="GO" id="GO:0005975">
    <property type="term" value="P:carbohydrate metabolic process"/>
    <property type="evidence" value="ECO:0007669"/>
    <property type="project" value="InterPro"/>
</dbReference>
<evidence type="ECO:0000313" key="8">
    <source>
        <dbReference type="WBParaSite" id="PSAMB.scaffold6650size9054.g28897.t1"/>
    </source>
</evidence>
<keyword evidence="2" id="KW-0326">Glycosidase</keyword>